<comment type="similarity">
    <text evidence="3">Belongs to the glycosyl hydrolase 51 family.</text>
</comment>
<dbReference type="InterPro" id="IPR017853">
    <property type="entry name" value="GH"/>
</dbReference>
<dbReference type="InterPro" id="IPR013783">
    <property type="entry name" value="Ig-like_fold"/>
</dbReference>
<dbReference type="InterPro" id="IPR006558">
    <property type="entry name" value="LamG-like"/>
</dbReference>
<keyword evidence="8" id="KW-1015">Disulfide bond</keyword>
<comment type="subunit">
    <text evidence="4">Homohexamer; trimer of dimers.</text>
</comment>
<dbReference type="SUPFAM" id="SSF51011">
    <property type="entry name" value="Glycosyl hydrolase domain"/>
    <property type="match status" value="1"/>
</dbReference>
<evidence type="ECO:0000259" key="13">
    <source>
        <dbReference type="SMART" id="SM00560"/>
    </source>
</evidence>
<dbReference type="EMBL" id="JAJEQE010000042">
    <property type="protein sequence ID" value="MCC2149789.1"/>
    <property type="molecule type" value="Genomic_DNA"/>
</dbReference>
<dbReference type="SUPFAM" id="SSF51445">
    <property type="entry name" value="(Trans)glycosidases"/>
    <property type="match status" value="2"/>
</dbReference>
<dbReference type="InterPro" id="IPR055235">
    <property type="entry name" value="ASD1_cat"/>
</dbReference>
<feature type="chain" id="PRO_5045207246" description="non-reducing end alpha-L-arabinofuranosidase" evidence="12">
    <location>
        <begin position="26"/>
        <end position="1028"/>
    </location>
</feature>
<evidence type="ECO:0000313" key="15">
    <source>
        <dbReference type="EMBL" id="MCC2149789.1"/>
    </source>
</evidence>
<dbReference type="InterPro" id="IPR013320">
    <property type="entry name" value="ConA-like_dom_sf"/>
</dbReference>
<dbReference type="Gene3D" id="2.60.40.1180">
    <property type="entry name" value="Golgi alpha-mannosidase II"/>
    <property type="match status" value="1"/>
</dbReference>
<evidence type="ECO:0000256" key="2">
    <source>
        <dbReference type="ARBA" id="ARBA00004881"/>
    </source>
</evidence>
<dbReference type="SMART" id="SM00560">
    <property type="entry name" value="LamGL"/>
    <property type="match status" value="1"/>
</dbReference>
<dbReference type="Gene3D" id="2.60.120.200">
    <property type="match status" value="1"/>
</dbReference>
<dbReference type="PANTHER" id="PTHR43576">
    <property type="entry name" value="ALPHA-L-ARABINOFURANOSIDASE C-RELATED"/>
    <property type="match status" value="1"/>
</dbReference>
<feature type="compositionally biased region" description="Basic and acidic residues" evidence="11">
    <location>
        <begin position="880"/>
        <end position="903"/>
    </location>
</feature>
<proteinExistence type="inferred from homology"/>
<comment type="caution">
    <text evidence="15">The sequence shown here is derived from an EMBL/GenBank/DDBJ whole genome shotgun (WGS) entry which is preliminary data.</text>
</comment>
<evidence type="ECO:0000256" key="9">
    <source>
        <dbReference type="ARBA" id="ARBA00023277"/>
    </source>
</evidence>
<protein>
    <recommendedName>
        <fullName evidence="5">non-reducing end alpha-L-arabinofuranosidase</fullName>
        <ecNumber evidence="5">3.2.1.55</ecNumber>
    </recommendedName>
</protein>
<evidence type="ECO:0000259" key="14">
    <source>
        <dbReference type="SMART" id="SM00813"/>
    </source>
</evidence>
<feature type="signal peptide" evidence="12">
    <location>
        <begin position="1"/>
        <end position="25"/>
    </location>
</feature>
<reference evidence="15 16" key="1">
    <citation type="submission" date="2021-10" db="EMBL/GenBank/DDBJ databases">
        <title>Anaerobic single-cell dispensing facilitates the cultivation of human gut bacteria.</title>
        <authorList>
            <person name="Afrizal A."/>
        </authorList>
    </citation>
    <scope>NUCLEOTIDE SEQUENCE [LARGE SCALE GENOMIC DNA]</scope>
    <source>
        <strain evidence="15 16">CLA-AA-H246</strain>
    </source>
</reference>
<dbReference type="CDD" id="cd00063">
    <property type="entry name" value="FN3"/>
    <property type="match status" value="1"/>
</dbReference>
<evidence type="ECO:0000256" key="12">
    <source>
        <dbReference type="SAM" id="SignalP"/>
    </source>
</evidence>
<evidence type="ECO:0000256" key="6">
    <source>
        <dbReference type="ARBA" id="ARBA00022729"/>
    </source>
</evidence>
<evidence type="ECO:0000256" key="10">
    <source>
        <dbReference type="ARBA" id="ARBA00023295"/>
    </source>
</evidence>
<evidence type="ECO:0000256" key="4">
    <source>
        <dbReference type="ARBA" id="ARBA00011165"/>
    </source>
</evidence>
<dbReference type="SUPFAM" id="SSF49265">
    <property type="entry name" value="Fibronectin type III"/>
    <property type="match status" value="1"/>
</dbReference>
<dbReference type="Gene3D" id="3.20.20.80">
    <property type="entry name" value="Glycosidases"/>
    <property type="match status" value="1"/>
</dbReference>
<sequence length="1028" mass="113789">MKKKRTWSSMAKRTACILTALCVTAAAVPGTGGYNYSEVFAAEEADDLREGLSVYLNFEDALTTNSASQSAQKVEVQGSGVTRKESEGISGSAAYFDGTSASSLKLPDAVNAAWDDVTLMAWIKCDDDMFGGSTDKKYLFQQTGAGRSILYLDSNMKLGTYVTASDVLSKSPVAGGKWVHVAFTSSHTAKKAQFYINGKLVNENTLDGSYVDALTDLLIGNHKNATEKTGFKGYMDEVRYYKKVMTPAQIQSIYKVYSENAVTNIDITVDTSKEVREISKAMFGINHRYHNNAYSSWNASEKKVEAKFNEYVKEAHFGSVRYPGGTVSNLFDWKRSIGPAEQRKKTVHGLPETSDPITPNFGLDEAMSWIYDDIKAEAVWVYGMGQGSAADAADLIEYLNAPADGDVTNPNGGVDWAEVRAANGHPEPYGVTRFEIGNEIGYYRQTYWMDGRGNTDWMDAYIDGGRMTFGQNTRTVKDEDWRDQATNSDGTANQVRYVRYRPAVENSVAVYVGGTQWQIVDSLEGKGAQNVCTVDCKTGKITFGDGINGNVPQSGKAITASYQSDRDGFVSYYQAMNKIADELGMEIQVYCGSGKQVSFVQKMAQKGYNKYYDGVVIHPYSDTSGGVIADNDPEFYEKVLGRSLQYNMPRVKELVDAMKQYAPGMGKVPVLSEFGVYNHNTQFVRGIGHAVYIANEMIDYIGFGTPYINKHCLVDYPYGADNLGSGSQCVIQAIKQNDGTTDFVSTPSAKMFSIFNNMTGTTQIGQKIEGNVTCYTYKGYNVPLVKAISSKDEQGNIYLTVVNNSRDERTDVNLIIDGKDLTGKDLQIWYLTSDDVLDENTQANPNKVDVQKTKISVTEKTAKYSLAPHSVTAFKIPADAQKESETESETQKETTTESEKESESETVNKPSDDKKQTETQTPAAPAKPTVTRPKAVRNVKAKATKKGIRITWKKVSGANGYYIYRSTKKKSGYKKIHVVKKGKTQSYLDKKARKGKTYYYKIRTYKKAGGKKMQSNWSKVVRKKYKNS</sequence>
<keyword evidence="10" id="KW-0326">Glycosidase</keyword>
<dbReference type="SUPFAM" id="SSF49899">
    <property type="entry name" value="Concanavalin A-like lectins/glucanases"/>
    <property type="match status" value="1"/>
</dbReference>
<dbReference type="Pfam" id="PF13385">
    <property type="entry name" value="Laminin_G_3"/>
    <property type="match status" value="1"/>
</dbReference>
<feature type="domain" description="LamG-like jellyroll fold" evidence="13">
    <location>
        <begin position="115"/>
        <end position="248"/>
    </location>
</feature>
<comment type="pathway">
    <text evidence="2">Glycan metabolism.</text>
</comment>
<dbReference type="InterPro" id="IPR013780">
    <property type="entry name" value="Glyco_hydro_b"/>
</dbReference>
<keyword evidence="9" id="KW-0119">Carbohydrate metabolism</keyword>
<dbReference type="InterPro" id="IPR036116">
    <property type="entry name" value="FN3_sf"/>
</dbReference>
<name>A0ABS8EYH6_9FIRM</name>
<evidence type="ECO:0000256" key="3">
    <source>
        <dbReference type="ARBA" id="ARBA00007186"/>
    </source>
</evidence>
<dbReference type="InterPro" id="IPR010720">
    <property type="entry name" value="Alpha-L-AF_C"/>
</dbReference>
<organism evidence="15 16">
    <name type="scientific">Hominisplanchenecus faecis</name>
    <dbReference type="NCBI Taxonomy" id="2885351"/>
    <lineage>
        <taxon>Bacteria</taxon>
        <taxon>Bacillati</taxon>
        <taxon>Bacillota</taxon>
        <taxon>Clostridia</taxon>
        <taxon>Lachnospirales</taxon>
        <taxon>Lachnospiraceae</taxon>
        <taxon>Hominisplanchenecus</taxon>
    </lineage>
</organism>
<dbReference type="Pfam" id="PF06964">
    <property type="entry name" value="Alpha-L-AF_C"/>
    <property type="match status" value="1"/>
</dbReference>
<keyword evidence="7" id="KW-0378">Hydrolase</keyword>
<evidence type="ECO:0000256" key="11">
    <source>
        <dbReference type="SAM" id="MobiDB-lite"/>
    </source>
</evidence>
<dbReference type="InterPro" id="IPR003961">
    <property type="entry name" value="FN3_dom"/>
</dbReference>
<keyword evidence="16" id="KW-1185">Reference proteome</keyword>
<feature type="domain" description="Alpha-L-arabinofuranosidase C-terminal" evidence="14">
    <location>
        <begin position="704"/>
        <end position="870"/>
    </location>
</feature>
<comment type="catalytic activity">
    <reaction evidence="1">
        <text>Hydrolysis of terminal non-reducing alpha-L-arabinofuranoside residues in alpha-L-arabinosides.</text>
        <dbReference type="EC" id="3.2.1.55"/>
    </reaction>
</comment>
<evidence type="ECO:0000256" key="1">
    <source>
        <dbReference type="ARBA" id="ARBA00001462"/>
    </source>
</evidence>
<feature type="compositionally biased region" description="Basic residues" evidence="11">
    <location>
        <begin position="934"/>
        <end position="943"/>
    </location>
</feature>
<dbReference type="EC" id="3.2.1.55" evidence="5"/>
<dbReference type="RefSeq" id="WP_248835723.1">
    <property type="nucleotide sequence ID" value="NZ_JAJEQE010000042.1"/>
</dbReference>
<dbReference type="Proteomes" id="UP001299235">
    <property type="component" value="Unassembled WGS sequence"/>
</dbReference>
<keyword evidence="6 12" id="KW-0732">Signal</keyword>
<evidence type="ECO:0000256" key="8">
    <source>
        <dbReference type="ARBA" id="ARBA00023157"/>
    </source>
</evidence>
<evidence type="ECO:0000313" key="16">
    <source>
        <dbReference type="Proteomes" id="UP001299235"/>
    </source>
</evidence>
<evidence type="ECO:0000256" key="7">
    <source>
        <dbReference type="ARBA" id="ARBA00022801"/>
    </source>
</evidence>
<evidence type="ECO:0000256" key="5">
    <source>
        <dbReference type="ARBA" id="ARBA00012670"/>
    </source>
</evidence>
<dbReference type="PANTHER" id="PTHR43576:SF3">
    <property type="entry name" value="ALPHA-L-ARABINOFURANOSIDASE C"/>
    <property type="match status" value="1"/>
</dbReference>
<dbReference type="Pfam" id="PF22848">
    <property type="entry name" value="ASD1_dom"/>
    <property type="match status" value="1"/>
</dbReference>
<dbReference type="Gene3D" id="2.60.40.10">
    <property type="entry name" value="Immunoglobulins"/>
    <property type="match status" value="1"/>
</dbReference>
<dbReference type="SMART" id="SM00813">
    <property type="entry name" value="Alpha-L-AF_C"/>
    <property type="match status" value="1"/>
</dbReference>
<gene>
    <name evidence="15" type="ORF">LKD42_11075</name>
</gene>
<feature type="region of interest" description="Disordered" evidence="11">
    <location>
        <begin position="875"/>
        <end position="943"/>
    </location>
</feature>
<accession>A0ABS8EYH6</accession>